<gene>
    <name evidence="2" type="ORF">HAND1043_LOCUS15829</name>
</gene>
<dbReference type="EMBL" id="HBFK01025930">
    <property type="protein sequence ID" value="CAD8749332.1"/>
    <property type="molecule type" value="Transcribed_RNA"/>
</dbReference>
<feature type="region of interest" description="Disordered" evidence="1">
    <location>
        <begin position="71"/>
        <end position="132"/>
    </location>
</feature>
<organism evidence="2">
    <name type="scientific">Hemiselmis andersenii</name>
    <name type="common">Cryptophyte alga</name>
    <dbReference type="NCBI Taxonomy" id="464988"/>
    <lineage>
        <taxon>Eukaryota</taxon>
        <taxon>Cryptophyceae</taxon>
        <taxon>Cryptomonadales</taxon>
        <taxon>Hemiselmidaceae</taxon>
        <taxon>Hemiselmis</taxon>
    </lineage>
</organism>
<feature type="compositionally biased region" description="Low complexity" evidence="1">
    <location>
        <begin position="105"/>
        <end position="118"/>
    </location>
</feature>
<proteinExistence type="predicted"/>
<evidence type="ECO:0000313" key="2">
    <source>
        <dbReference type="EMBL" id="CAD8749332.1"/>
    </source>
</evidence>
<accession>A0A7S0U0M6</accession>
<reference evidence="2" key="1">
    <citation type="submission" date="2021-01" db="EMBL/GenBank/DDBJ databases">
        <authorList>
            <person name="Corre E."/>
            <person name="Pelletier E."/>
            <person name="Niang G."/>
            <person name="Scheremetjew M."/>
            <person name="Finn R."/>
            <person name="Kale V."/>
            <person name="Holt S."/>
            <person name="Cochrane G."/>
            <person name="Meng A."/>
            <person name="Brown T."/>
            <person name="Cohen L."/>
        </authorList>
    </citation>
    <scope>NUCLEOTIDE SEQUENCE</scope>
    <source>
        <strain evidence="2">CCMP441</strain>
    </source>
</reference>
<sequence length="300" mass="32578">MEASTRRARGGEASVFGIPFRHLLASSLPIMLLIAAPILLLSSTSSASSPPVHATTNEAKRAGVQLSAHYGYSSPAPRYQAPQHGPAMGGGSAQLQQQPPNSAPQQYFYGQQQQQQQGVKDQGNNVMIDPDSTDDAAAEYRKAMYKGKEGDEAKLLADMARVRRDQERVQHDATRAPAAARKAPAEMQLRAVPARRGGEGGEAREARAERERGVLDRDEARAAIARQRYAAARRRSSPFHAAQWTEGCPEGTPGCSTRSAVGYLEQPKSGIHWDLPGMRTAGDQLVPAAEARRQEPRLWH</sequence>
<protein>
    <submittedName>
        <fullName evidence="2">Uncharacterized protein</fullName>
    </submittedName>
</protein>
<dbReference type="AlphaFoldDB" id="A0A7S0U0M6"/>
<feature type="compositionally biased region" description="Polar residues" evidence="1">
    <location>
        <begin position="93"/>
        <end position="104"/>
    </location>
</feature>
<evidence type="ECO:0000256" key="1">
    <source>
        <dbReference type="SAM" id="MobiDB-lite"/>
    </source>
</evidence>
<name>A0A7S0U0M6_HEMAN</name>